<feature type="transmembrane region" description="Helical" evidence="1">
    <location>
        <begin position="52"/>
        <end position="73"/>
    </location>
</feature>
<feature type="transmembrane region" description="Helical" evidence="1">
    <location>
        <begin position="237"/>
        <end position="259"/>
    </location>
</feature>
<proteinExistence type="predicted"/>
<feature type="transmembrane region" description="Helical" evidence="1">
    <location>
        <begin position="214"/>
        <end position="231"/>
    </location>
</feature>
<feature type="transmembrane region" description="Helical" evidence="1">
    <location>
        <begin position="21"/>
        <end position="40"/>
    </location>
</feature>
<dbReference type="RefSeq" id="WP_338226277.1">
    <property type="nucleotide sequence ID" value="NZ_BTPD01000020.1"/>
</dbReference>
<evidence type="ECO:0000256" key="1">
    <source>
        <dbReference type="SAM" id="Phobius"/>
    </source>
</evidence>
<comment type="caution">
    <text evidence="3">The sequence shown here is derived from an EMBL/GenBank/DDBJ whole genome shotgun (WGS) entry which is preliminary data.</text>
</comment>
<feature type="domain" description="CAAX prenyl protease 2/Lysostaphin resistance protein A-like" evidence="2">
    <location>
        <begin position="163"/>
        <end position="245"/>
    </location>
</feature>
<dbReference type="Pfam" id="PF02517">
    <property type="entry name" value="Rce1-like"/>
    <property type="match status" value="1"/>
</dbReference>
<keyword evidence="1" id="KW-1133">Transmembrane helix</keyword>
<keyword evidence="1" id="KW-0472">Membrane</keyword>
<dbReference type="EMBL" id="BTPD01000020">
    <property type="protein sequence ID" value="GMQ31512.1"/>
    <property type="molecule type" value="Genomic_DNA"/>
</dbReference>
<organism evidence="3 4">
    <name type="scientific">Algoriphagus confluentis</name>
    <dbReference type="NCBI Taxonomy" id="1697556"/>
    <lineage>
        <taxon>Bacteria</taxon>
        <taxon>Pseudomonadati</taxon>
        <taxon>Bacteroidota</taxon>
        <taxon>Cytophagia</taxon>
        <taxon>Cytophagales</taxon>
        <taxon>Cyclobacteriaceae</taxon>
        <taxon>Algoriphagus</taxon>
    </lineage>
</organism>
<dbReference type="InterPro" id="IPR003675">
    <property type="entry name" value="Rce1/LyrA-like_dom"/>
</dbReference>
<name>A0ABQ6PVC2_9BACT</name>
<keyword evidence="4" id="KW-1185">Reference proteome</keyword>
<dbReference type="Proteomes" id="UP001338309">
    <property type="component" value="Unassembled WGS sequence"/>
</dbReference>
<feature type="transmembrane region" description="Helical" evidence="1">
    <location>
        <begin position="106"/>
        <end position="127"/>
    </location>
</feature>
<evidence type="ECO:0000313" key="3">
    <source>
        <dbReference type="EMBL" id="GMQ31512.1"/>
    </source>
</evidence>
<sequence>MNKNDEHGLFKKDQYSLKEILLIWVCSALPMPLLAFLAPAKLAGAVNIPLVISFWLCLVGGLFWQFLLSLLILKKEGHAFFSFETWKNRLKFQLPKNPKTGKSNPWLFIAVLPFIGLNAVISADIGFPDLDSFISPYFENLPKYDLSGLASPEYQGAWWILGLYLVTFAFNYILGEEMIYRGILLPKMKGVFGKWDWAANGVLFGMYHLHKPQIIFSTALLFGFVFAFPSSRLQSSWMAVIIHGLEGLLGLALVLAVILGMG</sequence>
<keyword evidence="1" id="KW-0812">Transmembrane</keyword>
<feature type="transmembrane region" description="Helical" evidence="1">
    <location>
        <begin position="156"/>
        <end position="174"/>
    </location>
</feature>
<evidence type="ECO:0000313" key="4">
    <source>
        <dbReference type="Proteomes" id="UP001338309"/>
    </source>
</evidence>
<accession>A0ABQ6PVC2</accession>
<evidence type="ECO:0000259" key="2">
    <source>
        <dbReference type="Pfam" id="PF02517"/>
    </source>
</evidence>
<protein>
    <recommendedName>
        <fullName evidence="2">CAAX prenyl protease 2/Lysostaphin resistance protein A-like domain-containing protein</fullName>
    </recommendedName>
</protein>
<reference evidence="3 4" key="1">
    <citation type="submission" date="2023-08" db="EMBL/GenBank/DDBJ databases">
        <title>Draft genome sequence of Algoriphagus confluentis.</title>
        <authorList>
            <person name="Takatani N."/>
            <person name="Hosokawa M."/>
            <person name="Sawabe T."/>
        </authorList>
    </citation>
    <scope>NUCLEOTIDE SEQUENCE [LARGE SCALE GENOMIC DNA]</scope>
    <source>
        <strain evidence="3 4">NBRC 111222</strain>
    </source>
</reference>
<gene>
    <name evidence="3" type="ORF">Aconfl_41570</name>
</gene>